<dbReference type="AlphaFoldDB" id="A0A1T4WJ10"/>
<proteinExistence type="predicted"/>
<keyword evidence="2" id="KW-1185">Reference proteome</keyword>
<name>A0A1T4WJ10_9BACT</name>
<protein>
    <recommendedName>
        <fullName evidence="3">NlpC/P60 family protein</fullName>
    </recommendedName>
</protein>
<dbReference type="InterPro" id="IPR038765">
    <property type="entry name" value="Papain-like_cys_pep_sf"/>
</dbReference>
<organism evidence="1 2">
    <name type="scientific">Prosthecobacter debontii</name>
    <dbReference type="NCBI Taxonomy" id="48467"/>
    <lineage>
        <taxon>Bacteria</taxon>
        <taxon>Pseudomonadati</taxon>
        <taxon>Verrucomicrobiota</taxon>
        <taxon>Verrucomicrobiia</taxon>
        <taxon>Verrucomicrobiales</taxon>
        <taxon>Verrucomicrobiaceae</taxon>
        <taxon>Prosthecobacter</taxon>
    </lineage>
</organism>
<evidence type="ECO:0000313" key="1">
    <source>
        <dbReference type="EMBL" id="SKA76888.1"/>
    </source>
</evidence>
<gene>
    <name evidence="1" type="ORF">SAMN02745166_00264</name>
</gene>
<evidence type="ECO:0008006" key="3">
    <source>
        <dbReference type="Google" id="ProtNLM"/>
    </source>
</evidence>
<reference evidence="2" key="1">
    <citation type="submission" date="2017-02" db="EMBL/GenBank/DDBJ databases">
        <authorList>
            <person name="Varghese N."/>
            <person name="Submissions S."/>
        </authorList>
    </citation>
    <scope>NUCLEOTIDE SEQUENCE [LARGE SCALE GENOMIC DNA]</scope>
    <source>
        <strain evidence="2">ATCC 700200</strain>
    </source>
</reference>
<dbReference type="OrthoDB" id="9815928at2"/>
<dbReference type="Gene3D" id="3.90.1720.10">
    <property type="entry name" value="endopeptidase domain like (from Nostoc punctiforme)"/>
    <property type="match status" value="1"/>
</dbReference>
<dbReference type="PROSITE" id="PS51257">
    <property type="entry name" value="PROKAR_LIPOPROTEIN"/>
    <property type="match status" value="1"/>
</dbReference>
<dbReference type="EMBL" id="FUYE01000001">
    <property type="protein sequence ID" value="SKA76888.1"/>
    <property type="molecule type" value="Genomic_DNA"/>
</dbReference>
<dbReference type="STRING" id="48467.SAMN02745166_00264"/>
<sequence>MKRQASHDKDSRGAAWGTGLVGLGLLLLTACSSSQRVLDLSPRPFIRRGEVMAIAEAYTRHRWKPTQANVRHGPDARGIQVDTPDAGYHPVDGTVAGWWLPGRWNEGLPYQWGGFDTPTEFDAKVKQGLAAGDVYTPVKRAGLEAQVSAEAAGIDCSGLVSRCWRLERSYSTRELPGLCSRLGNYEELRPGDILNTHNAHVLIFAGWANPAQTQVSVYEAGCHPTWKVFRRQVRREFLEAKGYVPLRYRGLRD</sequence>
<accession>A0A1T4WJ10</accession>
<evidence type="ECO:0000313" key="2">
    <source>
        <dbReference type="Proteomes" id="UP000190774"/>
    </source>
</evidence>
<dbReference type="RefSeq" id="WP_139372988.1">
    <property type="nucleotide sequence ID" value="NZ_FUYE01000001.1"/>
</dbReference>
<dbReference type="Proteomes" id="UP000190774">
    <property type="component" value="Unassembled WGS sequence"/>
</dbReference>
<dbReference type="SUPFAM" id="SSF54001">
    <property type="entry name" value="Cysteine proteinases"/>
    <property type="match status" value="1"/>
</dbReference>